<name>A0A1B7LVD7_9MICC</name>
<dbReference type="STRING" id="1837282.A6F49_01185"/>
<dbReference type="RefSeq" id="WP_043055494.1">
    <property type="nucleotide sequence ID" value="NZ_LXEY01000111.1"/>
</dbReference>
<dbReference type="OrthoDB" id="384795at2"/>
<organism evidence="2 3">
    <name type="scientific">Enteractinococcus helveticum</name>
    <dbReference type="NCBI Taxonomy" id="1837282"/>
    <lineage>
        <taxon>Bacteria</taxon>
        <taxon>Bacillati</taxon>
        <taxon>Actinomycetota</taxon>
        <taxon>Actinomycetes</taxon>
        <taxon>Micrococcales</taxon>
        <taxon>Micrococcaceae</taxon>
    </lineage>
</organism>
<dbReference type="InterPro" id="IPR014922">
    <property type="entry name" value="YdhG-like"/>
</dbReference>
<keyword evidence="3" id="KW-1185">Reference proteome</keyword>
<feature type="domain" description="YdhG-like" evidence="1">
    <location>
        <begin position="17"/>
        <end position="111"/>
    </location>
</feature>
<sequence length="123" mass="14622">MDTLQEYLETIPNDENRAKLEHVIEWVTETFPDLKVEIKWNQPMMTHNGTFIISFSASSKHFSIAPELRVLEEFRDKLTKAEYSHSKALFRILWKQEVNYPLLAEIIERSIEYKKGSTTFWAR</sequence>
<dbReference type="Gene3D" id="3.90.1150.200">
    <property type="match status" value="1"/>
</dbReference>
<evidence type="ECO:0000259" key="1">
    <source>
        <dbReference type="Pfam" id="PF08818"/>
    </source>
</evidence>
<proteinExistence type="predicted"/>
<evidence type="ECO:0000313" key="3">
    <source>
        <dbReference type="Proteomes" id="UP000078292"/>
    </source>
</evidence>
<reference evidence="2 3" key="1">
    <citation type="submission" date="2016-04" db="EMBL/GenBank/DDBJ databases">
        <title>First whole genome shotgun sequence of the bacterium Enteractinococcus sp. strain UASWS1574.</title>
        <authorList>
            <person name="Crovadore J."/>
            <person name="Chablais R."/>
            <person name="Lefort F."/>
        </authorList>
    </citation>
    <scope>NUCLEOTIDE SEQUENCE [LARGE SCALE GENOMIC DNA]</scope>
    <source>
        <strain evidence="2 3">UASWS1574</strain>
    </source>
</reference>
<evidence type="ECO:0000313" key="2">
    <source>
        <dbReference type="EMBL" id="OAV52161.1"/>
    </source>
</evidence>
<comment type="caution">
    <text evidence="2">The sequence shown here is derived from an EMBL/GenBank/DDBJ whole genome shotgun (WGS) entry which is preliminary data.</text>
</comment>
<dbReference type="SUPFAM" id="SSF159888">
    <property type="entry name" value="YdhG-like"/>
    <property type="match status" value="1"/>
</dbReference>
<dbReference type="EMBL" id="LXEY01000111">
    <property type="protein sequence ID" value="OAV52161.1"/>
    <property type="molecule type" value="Genomic_DNA"/>
</dbReference>
<gene>
    <name evidence="2" type="ORF">A6F49_01185</name>
</gene>
<protein>
    <submittedName>
        <fullName evidence="2">Iron chaperone</fullName>
    </submittedName>
</protein>
<accession>A0A1B7LVD7</accession>
<dbReference type="Proteomes" id="UP000078292">
    <property type="component" value="Unassembled WGS sequence"/>
</dbReference>
<dbReference type="Pfam" id="PF08818">
    <property type="entry name" value="DUF1801"/>
    <property type="match status" value="1"/>
</dbReference>
<dbReference type="AlphaFoldDB" id="A0A1B7LVD7"/>